<dbReference type="Pfam" id="PF08902">
    <property type="entry name" value="DUF1848"/>
    <property type="match status" value="1"/>
</dbReference>
<dbReference type="EMBL" id="DWYS01000096">
    <property type="protein sequence ID" value="HJB07783.1"/>
    <property type="molecule type" value="Genomic_DNA"/>
</dbReference>
<proteinExistence type="predicted"/>
<comment type="caution">
    <text evidence="1">The sequence shown here is derived from an EMBL/GenBank/DDBJ whole genome shotgun (WGS) entry which is preliminary data.</text>
</comment>
<evidence type="ECO:0000313" key="2">
    <source>
        <dbReference type="Proteomes" id="UP000886804"/>
    </source>
</evidence>
<name>A0A9D2L864_9FIRM</name>
<accession>A0A9D2L864</accession>
<organism evidence="1 2">
    <name type="scientific">Candidatus Enterocloster faecavium</name>
    <dbReference type="NCBI Taxonomy" id="2838560"/>
    <lineage>
        <taxon>Bacteria</taxon>
        <taxon>Bacillati</taxon>
        <taxon>Bacillota</taxon>
        <taxon>Clostridia</taxon>
        <taxon>Lachnospirales</taxon>
        <taxon>Lachnospiraceae</taxon>
        <taxon>Enterocloster</taxon>
    </lineage>
</organism>
<evidence type="ECO:0000313" key="1">
    <source>
        <dbReference type="EMBL" id="HJB07783.1"/>
    </source>
</evidence>
<dbReference type="Proteomes" id="UP000886804">
    <property type="component" value="Unassembled WGS sequence"/>
</dbReference>
<reference evidence="1" key="2">
    <citation type="submission" date="2021-04" db="EMBL/GenBank/DDBJ databases">
        <authorList>
            <person name="Gilroy R."/>
        </authorList>
    </citation>
    <scope>NUCLEOTIDE SEQUENCE</scope>
    <source>
        <strain evidence="1">CHK188-4685</strain>
    </source>
</reference>
<reference evidence="1" key="1">
    <citation type="journal article" date="2021" name="PeerJ">
        <title>Extensive microbial diversity within the chicken gut microbiome revealed by metagenomics and culture.</title>
        <authorList>
            <person name="Gilroy R."/>
            <person name="Ravi A."/>
            <person name="Getino M."/>
            <person name="Pursley I."/>
            <person name="Horton D.L."/>
            <person name="Alikhan N.F."/>
            <person name="Baker D."/>
            <person name="Gharbi K."/>
            <person name="Hall N."/>
            <person name="Watson M."/>
            <person name="Adriaenssens E.M."/>
            <person name="Foster-Nyarko E."/>
            <person name="Jarju S."/>
            <person name="Secka A."/>
            <person name="Antonio M."/>
            <person name="Oren A."/>
            <person name="Chaudhuri R.R."/>
            <person name="La Ragione R."/>
            <person name="Hildebrand F."/>
            <person name="Pallen M.J."/>
        </authorList>
    </citation>
    <scope>NUCLEOTIDE SEQUENCE</scope>
    <source>
        <strain evidence="1">CHK188-4685</strain>
    </source>
</reference>
<protein>
    <submittedName>
        <fullName evidence="1">DUF1848 domain-containing protein</fullName>
    </submittedName>
</protein>
<dbReference type="AlphaFoldDB" id="A0A9D2L864"/>
<gene>
    <name evidence="1" type="ORF">H9716_07960</name>
</gene>
<dbReference type="InterPro" id="IPR014998">
    <property type="entry name" value="DUF1848"/>
</dbReference>
<sequence>MILSVSRRTDVPWFYSRWFYERVRAGYVLVRNPFNARQVSRVPIRPDVVDGMVFWTKNPLPMMDGLEILDPYAYYFQFTLTGYGRDVEPRLPDKRKVLIPAFRELAARLGPERMVWRYDPILISSRYTVSYHLKAFGEIAEALRGCTDRAVISFLDFYRNMKGAAGELGAAAPDGAEMEKLAGEMSRMAAGAGMKVETCAEDVDLSAWGVQKGACIDQERISRILGCEIKGKKDPGQRPGCGCMESIEIGSYGTCPGGCRYCYAGPFRKEGMKNWNVRQPILGREIGPEDEVRERKAFSLRQGQLKLDL</sequence>